<dbReference type="EMBL" id="BNCK01000002">
    <property type="protein sequence ID" value="GHF83560.1"/>
    <property type="molecule type" value="Genomic_DNA"/>
</dbReference>
<keyword evidence="8" id="KW-1185">Reference proteome</keyword>
<dbReference type="AlphaFoldDB" id="A0A919EIM4"/>
<protein>
    <recommendedName>
        <fullName evidence="2">N-acetylmuramoyl-L-alanine amidase</fullName>
        <ecNumber evidence="2">3.5.1.28</ecNumber>
    </recommendedName>
</protein>
<dbReference type="InterPro" id="IPR002502">
    <property type="entry name" value="Amidase_domain"/>
</dbReference>
<proteinExistence type="predicted"/>
<feature type="chain" id="PRO_5036835550" description="N-acetylmuramoyl-L-alanine amidase" evidence="5">
    <location>
        <begin position="28"/>
        <end position="236"/>
    </location>
</feature>
<keyword evidence="3" id="KW-0378">Hydrolase</keyword>
<keyword evidence="5" id="KW-0732">Signal</keyword>
<name>A0A919EIM4_9GAMM</name>
<sequence>MTLILRNTLTISIILMLMACSSGSVNQTNGVKAQAKLEIVQWPIIYNDKREQLSLEYLATRYDIKTEKAKITPKMVVVHWTAIPTLEASFNAFNSPMLPSSRDKISSASQLNVSAHYLVDRDGTIYQLLPNTTFARHVIGLNHSAIGIENVGNGSTLPLTAEQLEANIALIKQLTQDYPIEYVIGHHEYRNFINHPLWKEVNPNYLTEKVDPGEAFITQIRDALAELDLKPVPDSK</sequence>
<dbReference type="Gene3D" id="3.40.80.10">
    <property type="entry name" value="Peptidoglycan recognition protein-like"/>
    <property type="match status" value="1"/>
</dbReference>
<dbReference type="Proteomes" id="UP000623842">
    <property type="component" value="Unassembled WGS sequence"/>
</dbReference>
<evidence type="ECO:0000259" key="6">
    <source>
        <dbReference type="SMART" id="SM00644"/>
    </source>
</evidence>
<dbReference type="GO" id="GO:0008745">
    <property type="term" value="F:N-acetylmuramoyl-L-alanine amidase activity"/>
    <property type="evidence" value="ECO:0007669"/>
    <property type="project" value="UniProtKB-EC"/>
</dbReference>
<comment type="catalytic activity">
    <reaction evidence="1">
        <text>Hydrolyzes the link between N-acetylmuramoyl residues and L-amino acid residues in certain cell-wall glycopeptides.</text>
        <dbReference type="EC" id="3.5.1.28"/>
    </reaction>
</comment>
<dbReference type="Pfam" id="PF01510">
    <property type="entry name" value="Amidase_2"/>
    <property type="match status" value="1"/>
</dbReference>
<dbReference type="CDD" id="cd06583">
    <property type="entry name" value="PGRP"/>
    <property type="match status" value="1"/>
</dbReference>
<comment type="caution">
    <text evidence="7">The sequence shown here is derived from an EMBL/GenBank/DDBJ whole genome shotgun (WGS) entry which is preliminary data.</text>
</comment>
<dbReference type="PANTHER" id="PTHR30417:SF1">
    <property type="entry name" value="N-ACETYLMURAMOYL-L-ALANINE AMIDASE AMID"/>
    <property type="match status" value="1"/>
</dbReference>
<evidence type="ECO:0000256" key="5">
    <source>
        <dbReference type="SAM" id="SignalP"/>
    </source>
</evidence>
<feature type="domain" description="N-acetylmuramoyl-L-alanine amidase" evidence="6">
    <location>
        <begin position="61"/>
        <end position="197"/>
    </location>
</feature>
<organism evidence="7 8">
    <name type="scientific">Thalassotalea marina</name>
    <dbReference type="NCBI Taxonomy" id="1673741"/>
    <lineage>
        <taxon>Bacteria</taxon>
        <taxon>Pseudomonadati</taxon>
        <taxon>Pseudomonadota</taxon>
        <taxon>Gammaproteobacteria</taxon>
        <taxon>Alteromonadales</taxon>
        <taxon>Colwelliaceae</taxon>
        <taxon>Thalassotalea</taxon>
    </lineage>
</organism>
<evidence type="ECO:0000256" key="4">
    <source>
        <dbReference type="ARBA" id="ARBA00023316"/>
    </source>
</evidence>
<dbReference type="PROSITE" id="PS51257">
    <property type="entry name" value="PROKAR_LIPOPROTEIN"/>
    <property type="match status" value="1"/>
</dbReference>
<evidence type="ECO:0000313" key="8">
    <source>
        <dbReference type="Proteomes" id="UP000623842"/>
    </source>
</evidence>
<dbReference type="PANTHER" id="PTHR30417">
    <property type="entry name" value="N-ACETYLMURAMOYL-L-ALANINE AMIDASE AMID"/>
    <property type="match status" value="1"/>
</dbReference>
<dbReference type="SUPFAM" id="SSF55846">
    <property type="entry name" value="N-acetylmuramoyl-L-alanine amidase-like"/>
    <property type="match status" value="1"/>
</dbReference>
<evidence type="ECO:0000256" key="1">
    <source>
        <dbReference type="ARBA" id="ARBA00001561"/>
    </source>
</evidence>
<feature type="signal peptide" evidence="5">
    <location>
        <begin position="1"/>
        <end position="27"/>
    </location>
</feature>
<gene>
    <name evidence="7" type="ORF">GCM10017161_08570</name>
</gene>
<evidence type="ECO:0000256" key="3">
    <source>
        <dbReference type="ARBA" id="ARBA00022801"/>
    </source>
</evidence>
<dbReference type="GO" id="GO:0009253">
    <property type="term" value="P:peptidoglycan catabolic process"/>
    <property type="evidence" value="ECO:0007669"/>
    <property type="project" value="InterPro"/>
</dbReference>
<dbReference type="GO" id="GO:0009254">
    <property type="term" value="P:peptidoglycan turnover"/>
    <property type="evidence" value="ECO:0007669"/>
    <property type="project" value="TreeGrafter"/>
</dbReference>
<dbReference type="GO" id="GO:0071555">
    <property type="term" value="P:cell wall organization"/>
    <property type="evidence" value="ECO:0007669"/>
    <property type="project" value="UniProtKB-KW"/>
</dbReference>
<accession>A0A919EIM4</accession>
<dbReference type="EC" id="3.5.1.28" evidence="2"/>
<keyword evidence="4" id="KW-0961">Cell wall biogenesis/degradation</keyword>
<evidence type="ECO:0000256" key="2">
    <source>
        <dbReference type="ARBA" id="ARBA00011901"/>
    </source>
</evidence>
<dbReference type="InterPro" id="IPR051206">
    <property type="entry name" value="NAMLAA_amidase_2"/>
</dbReference>
<evidence type="ECO:0000313" key="7">
    <source>
        <dbReference type="EMBL" id="GHF83560.1"/>
    </source>
</evidence>
<reference evidence="7" key="1">
    <citation type="journal article" date="2014" name="Int. J. Syst. Evol. Microbiol.">
        <title>Complete genome sequence of Corynebacterium casei LMG S-19264T (=DSM 44701T), isolated from a smear-ripened cheese.</title>
        <authorList>
            <consortium name="US DOE Joint Genome Institute (JGI-PGF)"/>
            <person name="Walter F."/>
            <person name="Albersmeier A."/>
            <person name="Kalinowski J."/>
            <person name="Ruckert C."/>
        </authorList>
    </citation>
    <scope>NUCLEOTIDE SEQUENCE</scope>
    <source>
        <strain evidence="7">KCTC 42731</strain>
    </source>
</reference>
<reference evidence="7" key="2">
    <citation type="submission" date="2020-09" db="EMBL/GenBank/DDBJ databases">
        <authorList>
            <person name="Sun Q."/>
            <person name="Kim S."/>
        </authorList>
    </citation>
    <scope>NUCLEOTIDE SEQUENCE</scope>
    <source>
        <strain evidence="7">KCTC 42731</strain>
    </source>
</reference>
<dbReference type="RefSeq" id="WP_189767626.1">
    <property type="nucleotide sequence ID" value="NZ_BNCK01000002.1"/>
</dbReference>
<dbReference type="SMART" id="SM00644">
    <property type="entry name" value="Ami_2"/>
    <property type="match status" value="1"/>
</dbReference>
<dbReference type="InterPro" id="IPR036505">
    <property type="entry name" value="Amidase/PGRP_sf"/>
</dbReference>